<feature type="domain" description="Cell wall hydrolase SleB" evidence="1">
    <location>
        <begin position="632"/>
        <end position="749"/>
    </location>
</feature>
<proteinExistence type="predicted"/>
<dbReference type="InterPro" id="IPR042047">
    <property type="entry name" value="SleB_dom1"/>
</dbReference>
<dbReference type="Pfam" id="PF07486">
    <property type="entry name" value="Hydrolase_2"/>
    <property type="match status" value="1"/>
</dbReference>
<dbReference type="Proteomes" id="UP000005408">
    <property type="component" value="Unassembled WGS sequence"/>
</dbReference>
<evidence type="ECO:0000259" key="1">
    <source>
        <dbReference type="Pfam" id="PF07486"/>
    </source>
</evidence>
<evidence type="ECO:0000313" key="2">
    <source>
        <dbReference type="EnsemblMetazoa" id="G5400.1:cds"/>
    </source>
</evidence>
<reference evidence="2" key="1">
    <citation type="submission" date="2022-08" db="UniProtKB">
        <authorList>
            <consortium name="EnsemblMetazoa"/>
        </authorList>
    </citation>
    <scope>IDENTIFICATION</scope>
    <source>
        <strain evidence="2">05x7-T-G4-1.051#20</strain>
    </source>
</reference>
<dbReference type="EnsemblMetazoa" id="G5400.1">
    <property type="protein sequence ID" value="G5400.1:cds"/>
    <property type="gene ID" value="G5400"/>
</dbReference>
<keyword evidence="3" id="KW-1185">Reference proteome</keyword>
<sequence>MATPHSKFEECQCDPEKNLIPLNSKVPVDCYFPKENDCDWYRRCLEARIPCESTEHKYAVSYATKYCNLFNDNYAKFSNDVKRWIDAVRKCLQQSLVHVLFPQSTMSCETLKKRAFYTHTGCYLRPTPSIYMCDLSSFDFLQISWIIKNGFLTDFSDMVDGSGSIFKECFLKIFTSNSVARLIMYVKNDIIKMTPGKIADYVSNKMAIIQKWSSNVMFLSYSDESLKSNSTPVQILVATNDGISAKVEDLISSVKDSAYDGKLSSLQLENGETVRIEKIEKSVRPDYLHASLSIDTDHHECAKSGGYCRNNALQCDKRNDGRCEDGERCCIPDSEKDLPCINDGGWCQETSIPCDRYESGKCGGGSNRKCCVPLKGTPSCNVTVVKAACKIRNDPKITLIKINPSEVDDGADPESNIRDVCYGKEAKRSSYACDDGQAPGGSTCLDLKILQFIYHLRNSTKYAVQVNSIAGACHKIGSKHYDGKAVDFQLFGNSIEKAAQEKAFMDECTKHGGWSHGGDHVHCQIVESKCVEKGGKCQENSKPCDNYQTGLCIGGKNWQCCISNEVADKPCTDKGGKCQQTSVSCSGTYSSGLCGGSASRKCCVPQSASNEQLCTDANFQTVGRVVFGEARGETARGQLAVAYSIVNRINHSGYPNTLNAVVNQKTAGGAYQYETLGVAAHTKAWNDAKNGNTQEYRNATEASSDALCGTKSDPTTCATDYCAYDPCSATNSNKYWTATKKIQIGRHYFVCREKASG</sequence>
<evidence type="ECO:0000313" key="3">
    <source>
        <dbReference type="Proteomes" id="UP000005408"/>
    </source>
</evidence>
<organism evidence="2 3">
    <name type="scientific">Magallana gigas</name>
    <name type="common">Pacific oyster</name>
    <name type="synonym">Crassostrea gigas</name>
    <dbReference type="NCBI Taxonomy" id="29159"/>
    <lineage>
        <taxon>Eukaryota</taxon>
        <taxon>Metazoa</taxon>
        <taxon>Spiralia</taxon>
        <taxon>Lophotrochozoa</taxon>
        <taxon>Mollusca</taxon>
        <taxon>Bivalvia</taxon>
        <taxon>Autobranchia</taxon>
        <taxon>Pteriomorphia</taxon>
        <taxon>Ostreida</taxon>
        <taxon>Ostreoidea</taxon>
        <taxon>Ostreidae</taxon>
        <taxon>Magallana</taxon>
    </lineage>
</organism>
<name>A0A8W8NDY0_MAGGI</name>
<dbReference type="Gene3D" id="1.10.10.2520">
    <property type="entry name" value="Cell wall hydrolase SleB, domain 1"/>
    <property type="match status" value="1"/>
</dbReference>
<dbReference type="GO" id="GO:0016787">
    <property type="term" value="F:hydrolase activity"/>
    <property type="evidence" value="ECO:0007669"/>
    <property type="project" value="InterPro"/>
</dbReference>
<protein>
    <recommendedName>
        <fullName evidence="1">Cell wall hydrolase SleB domain-containing protein</fullName>
    </recommendedName>
</protein>
<dbReference type="InterPro" id="IPR011105">
    <property type="entry name" value="Cell_wall_hydrolase_SleB"/>
</dbReference>
<dbReference type="AlphaFoldDB" id="A0A8W8NDY0"/>
<accession>A0A8W8NDY0</accession>